<dbReference type="SUPFAM" id="SSF81383">
    <property type="entry name" value="F-box domain"/>
    <property type="match status" value="1"/>
</dbReference>
<organism evidence="2 3">
    <name type="scientific">Ambrosia artemisiifolia</name>
    <name type="common">Common ragweed</name>
    <dbReference type="NCBI Taxonomy" id="4212"/>
    <lineage>
        <taxon>Eukaryota</taxon>
        <taxon>Viridiplantae</taxon>
        <taxon>Streptophyta</taxon>
        <taxon>Embryophyta</taxon>
        <taxon>Tracheophyta</taxon>
        <taxon>Spermatophyta</taxon>
        <taxon>Magnoliopsida</taxon>
        <taxon>eudicotyledons</taxon>
        <taxon>Gunneridae</taxon>
        <taxon>Pentapetalae</taxon>
        <taxon>asterids</taxon>
        <taxon>campanulids</taxon>
        <taxon>Asterales</taxon>
        <taxon>Asteraceae</taxon>
        <taxon>Asteroideae</taxon>
        <taxon>Heliantheae alliance</taxon>
        <taxon>Heliantheae</taxon>
        <taxon>Ambrosia</taxon>
    </lineage>
</organism>
<dbReference type="Proteomes" id="UP001206925">
    <property type="component" value="Unassembled WGS sequence"/>
</dbReference>
<evidence type="ECO:0000313" key="2">
    <source>
        <dbReference type="EMBL" id="KAI7746776.1"/>
    </source>
</evidence>
<dbReference type="InterPro" id="IPR036047">
    <property type="entry name" value="F-box-like_dom_sf"/>
</dbReference>
<dbReference type="PANTHER" id="PTHR32212:SF454">
    <property type="entry name" value="F-BOX DOMAIN, LEUCINE-RICH REPEAT DOMAIN, L DOMAIN-CONTAINING PROTEIN"/>
    <property type="match status" value="1"/>
</dbReference>
<dbReference type="AlphaFoldDB" id="A0AAD5CR77"/>
<dbReference type="EMBL" id="JAMZMK010006896">
    <property type="protein sequence ID" value="KAI7746776.1"/>
    <property type="molecule type" value="Genomic_DNA"/>
</dbReference>
<dbReference type="InterPro" id="IPR001810">
    <property type="entry name" value="F-box_dom"/>
</dbReference>
<keyword evidence="3" id="KW-1185">Reference proteome</keyword>
<dbReference type="CDD" id="cd22160">
    <property type="entry name" value="F-box_AtFBL13-like"/>
    <property type="match status" value="1"/>
</dbReference>
<dbReference type="PANTHER" id="PTHR32212">
    <property type="entry name" value="CYCLIN-LIKE F-BOX"/>
    <property type="match status" value="1"/>
</dbReference>
<evidence type="ECO:0000313" key="3">
    <source>
        <dbReference type="Proteomes" id="UP001206925"/>
    </source>
</evidence>
<dbReference type="InterPro" id="IPR053781">
    <property type="entry name" value="F-box_AtFBL13-like"/>
</dbReference>
<comment type="caution">
    <text evidence="2">The sequence shown here is derived from an EMBL/GenBank/DDBJ whole genome shotgun (WGS) entry which is preliminary data.</text>
</comment>
<reference evidence="2" key="1">
    <citation type="submission" date="2022-06" db="EMBL/GenBank/DDBJ databases">
        <title>Uncovering the hologenomic basis of an extraordinary plant invasion.</title>
        <authorList>
            <person name="Bieker V.C."/>
            <person name="Martin M.D."/>
            <person name="Gilbert T."/>
            <person name="Hodgins K."/>
            <person name="Battlay P."/>
            <person name="Petersen B."/>
            <person name="Wilson J."/>
        </authorList>
    </citation>
    <scope>NUCLEOTIDE SEQUENCE</scope>
    <source>
        <strain evidence="2">AA19_3_7</strain>
        <tissue evidence="2">Leaf</tissue>
    </source>
</reference>
<protein>
    <recommendedName>
        <fullName evidence="1">F-box domain-containing protein</fullName>
    </recommendedName>
</protein>
<feature type="domain" description="F-box" evidence="1">
    <location>
        <begin position="25"/>
        <end position="66"/>
    </location>
</feature>
<name>A0AAD5CR77_AMBAR</name>
<proteinExistence type="predicted"/>
<dbReference type="Pfam" id="PF00646">
    <property type="entry name" value="F-box"/>
    <property type="match status" value="1"/>
</dbReference>
<accession>A0AAD5CR77</accession>
<dbReference type="Gene3D" id="1.20.1280.50">
    <property type="match status" value="1"/>
</dbReference>
<sequence length="319" mass="36623">MVEEDENQGLKRIRFEEEEEDEDLISKLPDCLLVEILSCLPSTEEAVRTGTLSKRWKHLWTSVSNLIFEHPFTLSDPNPDFYSFINKTLTQRPQSNLNEFQLHTYYNNNNNININNHQLDSRINNWIRYAVTCNVQHLHLTFWGVLGCALNPTGAIRWENLRSLCIWRLNITSKSVKNLVLYEYRHFVDLPYHSSDIIEINAPNILTLKLQACLALRKLLLLNMSSLVEADLDCMNISGLFEENYVEDEEEILKGFILNLLHVKDLKIGSSCGKVLARLKAKGFSFPSNLKVLDVTSSPNGSAGCDQENWMIFLCSTVL</sequence>
<evidence type="ECO:0000259" key="1">
    <source>
        <dbReference type="Pfam" id="PF00646"/>
    </source>
</evidence>
<gene>
    <name evidence="2" type="ORF">M8C21_029600</name>
</gene>